<dbReference type="STRING" id="4536.A0A0E0HSR8"/>
<proteinExistence type="predicted"/>
<organism evidence="2">
    <name type="scientific">Oryza nivara</name>
    <name type="common">Indian wild rice</name>
    <name type="synonym">Oryza sativa f. spontanea</name>
    <dbReference type="NCBI Taxonomy" id="4536"/>
    <lineage>
        <taxon>Eukaryota</taxon>
        <taxon>Viridiplantae</taxon>
        <taxon>Streptophyta</taxon>
        <taxon>Embryophyta</taxon>
        <taxon>Tracheophyta</taxon>
        <taxon>Spermatophyta</taxon>
        <taxon>Magnoliopsida</taxon>
        <taxon>Liliopsida</taxon>
        <taxon>Poales</taxon>
        <taxon>Poaceae</taxon>
        <taxon>BOP clade</taxon>
        <taxon>Oryzoideae</taxon>
        <taxon>Oryzeae</taxon>
        <taxon>Oryzinae</taxon>
        <taxon>Oryza</taxon>
    </lineage>
</organism>
<dbReference type="Gramene" id="ONIVA06G22740.1">
    <property type="protein sequence ID" value="ONIVA06G22740.1"/>
    <property type="gene ID" value="ONIVA06G22740"/>
</dbReference>
<dbReference type="Proteomes" id="UP000006591">
    <property type="component" value="Chromosome 6"/>
</dbReference>
<evidence type="ECO:0000256" key="1">
    <source>
        <dbReference type="SAM" id="MobiDB-lite"/>
    </source>
</evidence>
<keyword evidence="3" id="KW-1185">Reference proteome</keyword>
<protein>
    <submittedName>
        <fullName evidence="2">Uncharacterized protein</fullName>
    </submittedName>
</protein>
<dbReference type="HOGENOM" id="CLU_2501807_0_0_1"/>
<dbReference type="AlphaFoldDB" id="A0A0E0HSR8"/>
<sequence length="86" mass="9646">MARSSTCSTSTTWFLPPKDRTSDSGGGGVGSKEEEDEAWDEWLAKLIHERMPWQMPPATELQDAGVMFRAKRPPCSLVDVTFSRRT</sequence>
<feature type="region of interest" description="Disordered" evidence="1">
    <location>
        <begin position="1"/>
        <end position="36"/>
    </location>
</feature>
<evidence type="ECO:0000313" key="2">
    <source>
        <dbReference type="EnsemblPlants" id="ONIVA06G22740.1"/>
    </source>
</evidence>
<evidence type="ECO:0000313" key="3">
    <source>
        <dbReference type="Proteomes" id="UP000006591"/>
    </source>
</evidence>
<reference evidence="2" key="1">
    <citation type="submission" date="2015-04" db="UniProtKB">
        <authorList>
            <consortium name="EnsemblPlants"/>
        </authorList>
    </citation>
    <scope>IDENTIFICATION</scope>
    <source>
        <strain evidence="2">SL10</strain>
    </source>
</reference>
<accession>A0A0E0HSR8</accession>
<name>A0A0E0HSR8_ORYNI</name>
<dbReference type="EnsemblPlants" id="ONIVA06G22740.1">
    <property type="protein sequence ID" value="ONIVA06G22740.1"/>
    <property type="gene ID" value="ONIVA06G22740"/>
</dbReference>
<feature type="compositionally biased region" description="Polar residues" evidence="1">
    <location>
        <begin position="1"/>
        <end position="13"/>
    </location>
</feature>
<reference evidence="2" key="2">
    <citation type="submission" date="2018-04" db="EMBL/GenBank/DDBJ databases">
        <title>OnivRS2 (Oryza nivara Reference Sequence Version 2).</title>
        <authorList>
            <person name="Zhang J."/>
            <person name="Kudrna D."/>
            <person name="Lee S."/>
            <person name="Talag J."/>
            <person name="Rajasekar S."/>
            <person name="Welchert J."/>
            <person name="Hsing Y.-I."/>
            <person name="Wing R.A."/>
        </authorList>
    </citation>
    <scope>NUCLEOTIDE SEQUENCE [LARGE SCALE GENOMIC DNA]</scope>
    <source>
        <strain evidence="2">SL10</strain>
    </source>
</reference>